<keyword evidence="10" id="KW-0456">Lyase</keyword>
<feature type="domain" description="EndoU" evidence="12">
    <location>
        <begin position="56"/>
        <end position="321"/>
    </location>
</feature>
<evidence type="ECO:0000256" key="3">
    <source>
        <dbReference type="ARBA" id="ARBA00011245"/>
    </source>
</evidence>
<comment type="subunit">
    <text evidence="3 11">Monomer.</text>
</comment>
<accession>A0ABN8QCY8</accession>
<comment type="cofactor">
    <cofactor evidence="1 11">
        <name>Mn(2+)</name>
        <dbReference type="ChEBI" id="CHEBI:29035"/>
    </cofactor>
</comment>
<dbReference type="Proteomes" id="UP001159427">
    <property type="component" value="Unassembled WGS sequence"/>
</dbReference>
<keyword evidence="6 11" id="KW-0255">Endonuclease</keyword>
<dbReference type="Pfam" id="PF09412">
    <property type="entry name" value="XendoU"/>
    <property type="match status" value="1"/>
</dbReference>
<keyword evidence="5 11" id="KW-0479">Metal-binding</keyword>
<dbReference type="PROSITE" id="PS51959">
    <property type="entry name" value="ENDOU"/>
    <property type="match status" value="1"/>
</dbReference>
<feature type="non-terminal residue" evidence="13">
    <location>
        <position position="1"/>
    </location>
</feature>
<sequence>AKSCLEIPRNHWLPVQSATTSGRLICQLLYFVNMVTESMITFLLIVASIEARQIQVPRNLGDVCQNIWNAAGNNMVVGTDMTVNTSSTATNLFTVTSTGQTKLQQPVYTSFKALLDNYISDETKPEIPASQKSQKKDNFINTIAVEGGPVDIAFKYLKTNGKTTATDLNAFKAALKTMWFAKNAKGELGVPHCSGFKHTFVGELVVDKEGTTVVKGLHNWYQFLLEHTAGRLAYSPPPMNVVDTTKKPPFIKVRFTWKGASKPKGSSFYVGTSPAFEVALYTACFFGEPGYCTCNVDGKQLMIKTIKCQNTAMVRTSYPVA</sequence>
<evidence type="ECO:0000256" key="10">
    <source>
        <dbReference type="ARBA" id="ARBA00023239"/>
    </source>
</evidence>
<keyword evidence="7 11" id="KW-0378">Hydrolase</keyword>
<keyword evidence="9 11" id="KW-0464">Manganese</keyword>
<evidence type="ECO:0000256" key="6">
    <source>
        <dbReference type="ARBA" id="ARBA00022759"/>
    </source>
</evidence>
<reference evidence="13 14" key="1">
    <citation type="submission" date="2022-05" db="EMBL/GenBank/DDBJ databases">
        <authorList>
            <consortium name="Genoscope - CEA"/>
            <person name="William W."/>
        </authorList>
    </citation>
    <scope>NUCLEOTIDE SEQUENCE [LARGE SCALE GENOMIC DNA]</scope>
</reference>
<dbReference type="InterPro" id="IPR018998">
    <property type="entry name" value="EndoU_C"/>
</dbReference>
<proteinExistence type="inferred from homology"/>
<evidence type="ECO:0000313" key="13">
    <source>
        <dbReference type="EMBL" id="CAH3159334.1"/>
    </source>
</evidence>
<dbReference type="InterPro" id="IPR039787">
    <property type="entry name" value="ENDOU"/>
</dbReference>
<comment type="caution">
    <text evidence="13">The sequence shown here is derived from an EMBL/GenBank/DDBJ whole genome shotgun (WGS) entry which is preliminary data.</text>
</comment>
<evidence type="ECO:0000256" key="1">
    <source>
        <dbReference type="ARBA" id="ARBA00001936"/>
    </source>
</evidence>
<evidence type="ECO:0000256" key="11">
    <source>
        <dbReference type="RuleBase" id="RU367085"/>
    </source>
</evidence>
<comment type="catalytic activity">
    <reaction evidence="11">
        <text>ribonucleotidyl-uridine-RNA = a 5'-end dephospho-uridine-RNA + a 3'-end 2',3'-cyclophospho-ribonucleotide-RNA</text>
        <dbReference type="Rhea" id="RHEA:67792"/>
        <dbReference type="Rhea" id="RHEA-COMP:10464"/>
        <dbReference type="Rhea" id="RHEA-COMP:17354"/>
        <dbReference type="Rhea" id="RHEA-COMP:17356"/>
        <dbReference type="ChEBI" id="CHEBI:83064"/>
        <dbReference type="ChEBI" id="CHEBI:173117"/>
        <dbReference type="ChEBI" id="CHEBI:173224"/>
    </reaction>
</comment>
<protein>
    <recommendedName>
        <fullName evidence="11">Uridylate-specific endoribonuclease</fullName>
        <ecNumber evidence="11">4.6.1.-</ecNumber>
    </recommendedName>
</protein>
<dbReference type="CDD" id="cd21159">
    <property type="entry name" value="XendoU"/>
    <property type="match status" value="1"/>
</dbReference>
<comment type="similarity">
    <text evidence="2 11">Belongs to the ENDOU family.</text>
</comment>
<evidence type="ECO:0000256" key="9">
    <source>
        <dbReference type="ARBA" id="ARBA00023211"/>
    </source>
</evidence>
<evidence type="ECO:0000256" key="8">
    <source>
        <dbReference type="ARBA" id="ARBA00022884"/>
    </source>
</evidence>
<name>A0ABN8QCY8_9CNID</name>
<dbReference type="PANTHER" id="PTHR12439:SF11">
    <property type="entry name" value="URIDYLATE-SPECIFIC ENDORIBONUCLEASE"/>
    <property type="match status" value="1"/>
</dbReference>
<dbReference type="SUPFAM" id="SSF142877">
    <property type="entry name" value="EndoU-like"/>
    <property type="match status" value="1"/>
</dbReference>
<gene>
    <name evidence="13" type="ORF">PEVE_00003140</name>
</gene>
<dbReference type="InterPro" id="IPR037227">
    <property type="entry name" value="EndoU-like"/>
</dbReference>
<keyword evidence="4 11" id="KW-0540">Nuclease</keyword>
<evidence type="ECO:0000256" key="7">
    <source>
        <dbReference type="ARBA" id="ARBA00022801"/>
    </source>
</evidence>
<evidence type="ECO:0000256" key="2">
    <source>
        <dbReference type="ARBA" id="ARBA00010168"/>
    </source>
</evidence>
<evidence type="ECO:0000256" key="5">
    <source>
        <dbReference type="ARBA" id="ARBA00022723"/>
    </source>
</evidence>
<dbReference type="EC" id="4.6.1.-" evidence="11"/>
<dbReference type="PANTHER" id="PTHR12439">
    <property type="entry name" value="PLACENTAL PROTEIN 11-RELATED"/>
    <property type="match status" value="1"/>
</dbReference>
<keyword evidence="8 11" id="KW-0694">RNA-binding</keyword>
<dbReference type="EMBL" id="CALNXI010001188">
    <property type="protein sequence ID" value="CAH3159334.1"/>
    <property type="molecule type" value="Genomic_DNA"/>
</dbReference>
<evidence type="ECO:0000259" key="12">
    <source>
        <dbReference type="PROSITE" id="PS51959"/>
    </source>
</evidence>
<keyword evidence="14" id="KW-1185">Reference proteome</keyword>
<evidence type="ECO:0000313" key="14">
    <source>
        <dbReference type="Proteomes" id="UP001159427"/>
    </source>
</evidence>
<evidence type="ECO:0000256" key="4">
    <source>
        <dbReference type="ARBA" id="ARBA00022722"/>
    </source>
</evidence>
<organism evidence="13 14">
    <name type="scientific">Porites evermanni</name>
    <dbReference type="NCBI Taxonomy" id="104178"/>
    <lineage>
        <taxon>Eukaryota</taxon>
        <taxon>Metazoa</taxon>
        <taxon>Cnidaria</taxon>
        <taxon>Anthozoa</taxon>
        <taxon>Hexacorallia</taxon>
        <taxon>Scleractinia</taxon>
        <taxon>Fungiina</taxon>
        <taxon>Poritidae</taxon>
        <taxon>Porites</taxon>
    </lineage>
</organism>